<evidence type="ECO:0000313" key="4">
    <source>
        <dbReference type="Proteomes" id="UP000245390"/>
    </source>
</evidence>
<dbReference type="RefSeq" id="WP_164721750.1">
    <property type="nucleotide sequence ID" value="NZ_CP034588.1"/>
</dbReference>
<keyword evidence="1" id="KW-0472">Membrane</keyword>
<comment type="caution">
    <text evidence="3">The sequence shown here is derived from an EMBL/GenBank/DDBJ whole genome shotgun (WGS) entry which is preliminary data.</text>
</comment>
<gene>
    <name evidence="3" type="ORF">C8D95_105163</name>
</gene>
<evidence type="ECO:0000259" key="2">
    <source>
        <dbReference type="Pfam" id="PF07811"/>
    </source>
</evidence>
<dbReference type="AlphaFoldDB" id="A0A316GMH9"/>
<proteinExistence type="predicted"/>
<keyword evidence="1" id="KW-0812">Transmembrane</keyword>
<name>A0A316GMH9_9RHOB</name>
<keyword evidence="1" id="KW-1133">Transmembrane helix</keyword>
<evidence type="ECO:0000256" key="1">
    <source>
        <dbReference type="SAM" id="Phobius"/>
    </source>
</evidence>
<dbReference type="EMBL" id="QGGV01000005">
    <property type="protein sequence ID" value="PWK56097.1"/>
    <property type="molecule type" value="Genomic_DNA"/>
</dbReference>
<accession>A0A316GMH9</accession>
<reference evidence="3 4" key="1">
    <citation type="submission" date="2018-05" db="EMBL/GenBank/DDBJ databases">
        <title>Genomic Encyclopedia of Type Strains, Phase IV (KMG-IV): sequencing the most valuable type-strain genomes for metagenomic binning, comparative biology and taxonomic classification.</title>
        <authorList>
            <person name="Goeker M."/>
        </authorList>
    </citation>
    <scope>NUCLEOTIDE SEQUENCE [LARGE SCALE GENOMIC DNA]</scope>
    <source>
        <strain evidence="3 4">DSM 103371</strain>
    </source>
</reference>
<feature type="transmembrane region" description="Helical" evidence="1">
    <location>
        <begin position="33"/>
        <end position="54"/>
    </location>
</feature>
<protein>
    <submittedName>
        <fullName evidence="3">Flp pilus assembly protein TadG</fullName>
    </submittedName>
</protein>
<keyword evidence="4" id="KW-1185">Reference proteome</keyword>
<evidence type="ECO:0000313" key="3">
    <source>
        <dbReference type="EMBL" id="PWK56097.1"/>
    </source>
</evidence>
<organism evidence="3 4">
    <name type="scientific">Silicimonas algicola</name>
    <dbReference type="NCBI Taxonomy" id="1826607"/>
    <lineage>
        <taxon>Bacteria</taxon>
        <taxon>Pseudomonadati</taxon>
        <taxon>Pseudomonadota</taxon>
        <taxon>Alphaproteobacteria</taxon>
        <taxon>Rhodobacterales</taxon>
        <taxon>Paracoccaceae</taxon>
    </lineage>
</organism>
<dbReference type="Pfam" id="PF07811">
    <property type="entry name" value="TadE"/>
    <property type="match status" value="1"/>
</dbReference>
<dbReference type="InterPro" id="IPR012495">
    <property type="entry name" value="TadE-like_dom"/>
</dbReference>
<feature type="domain" description="TadE-like" evidence="2">
    <location>
        <begin position="26"/>
        <end position="66"/>
    </location>
</feature>
<dbReference type="Proteomes" id="UP000245390">
    <property type="component" value="Unassembled WGS sequence"/>
</dbReference>
<sequence length="145" mass="15821">MSVTNSAPSSHNVFDRVRRFARREDGTASVESVLWMPIFIALFGLMVDTSLIFFGQSKVLRVIQDGNRNLSIGRLDGEAGAEAYIENTLAALNVTADVTSTVTAGVVHTRVQYDAAQLQALGFFSSLLNLKVTVSADHMLENWEA</sequence>